<comment type="caution">
    <text evidence="1">The sequence shown here is derived from an EMBL/GenBank/DDBJ whole genome shotgun (WGS) entry which is preliminary data.</text>
</comment>
<evidence type="ECO:0000313" key="1">
    <source>
        <dbReference type="EMBL" id="OPB38433.1"/>
    </source>
</evidence>
<protein>
    <submittedName>
        <fullName evidence="1">Uncharacterized protein</fullName>
    </submittedName>
</protein>
<gene>
    <name evidence="1" type="ORF">A0O28_0015380</name>
</gene>
<dbReference type="OrthoDB" id="4899514at2759"/>
<evidence type="ECO:0000313" key="2">
    <source>
        <dbReference type="Proteomes" id="UP000191004"/>
    </source>
</evidence>
<name>A0A1T3CBE1_9HYPO</name>
<organism evidence="1 2">
    <name type="scientific">Trichoderma guizhouense</name>
    <dbReference type="NCBI Taxonomy" id="1491466"/>
    <lineage>
        <taxon>Eukaryota</taxon>
        <taxon>Fungi</taxon>
        <taxon>Dikarya</taxon>
        <taxon>Ascomycota</taxon>
        <taxon>Pezizomycotina</taxon>
        <taxon>Sordariomycetes</taxon>
        <taxon>Hypocreomycetidae</taxon>
        <taxon>Hypocreales</taxon>
        <taxon>Hypocreaceae</taxon>
        <taxon>Trichoderma</taxon>
    </lineage>
</organism>
<dbReference type="EMBL" id="LVVK01000020">
    <property type="protein sequence ID" value="OPB38433.1"/>
    <property type="molecule type" value="Genomic_DNA"/>
</dbReference>
<sequence length="737" mass="83057">MAQNVFIYLAEAHCILCRVALPYYPGINVFRINAKDWEKDIVGLFDLAADSTNGPLVVAIKTTLKEKYPIIGTNVMVRHKGGEAAITIVRERPNVKHRPFFFAHKLCVNAIESLRGGPIHEELYDLAIQTQEILPRDCWGEEPPTHLASFSSTIQSGIVDTENTDLGSCLSRCCNLPPELQSHILTYLHENGNNVVFSLMTALHTFTVGRSLLAPVLLNQPPLGDVFRVEYVDKIHICASITSVFGRSYLWGLETSYSQSHQPTPGKQCIDLSLNSIRKMEFILGMYGITAVRFHMDTDLVTPWLGDARKGWRCKPIDFTRENVAFPRSGQQDLVGRFAELLLHASRREGPLNVLWDASSRLLQGGVSFISHFYTDLPSVRPSVFPGLPMCRYLPLHLDGQPVVAITVYLFDLGTSCIVVHGKNTPRWVSVPLRKGVSRSFYFKPGEEIITLGLITTGERDYRCGPFLLFKTNLDRIAYFGPAGSLTDPTIQWVSLIPDHLKEKCTVAGLIVDQMAISYNCFRTIGAHCTPKEGVVGSHKSPTSSSGQHLVLPEAPRILRRFGFRNFAVVSSAQLYDIKHLRVLLRDARDYDNNHRWRCGGLWILHGDGSIETIGCWDESLTKYSKTIYKEADGQLTRVIFRSREGRHPLIPSEIVRYIVDIHVRVVPHGSEQEDPDEEDWNNVANCDYLQYCKISCSKKITWTFTEASDNIQNTSTNTTDYNLPPHRECKLLQIEQ</sequence>
<accession>A0A1T3CBE1</accession>
<dbReference type="Proteomes" id="UP000191004">
    <property type="component" value="Unassembled WGS sequence"/>
</dbReference>
<reference evidence="1 2" key="1">
    <citation type="submission" date="2016-04" db="EMBL/GenBank/DDBJ databases">
        <title>Multiple horizontal gene transfer events from other fungi enriched the ability of the initially mycotrophic fungus Trichoderma (Ascomycota) to feed on dead plant biomass.</title>
        <authorList>
            <person name="Atanasova L."/>
            <person name="Chenthamara K."/>
            <person name="Zhang J."/>
            <person name="Grujic M."/>
            <person name="Henrissat B."/>
            <person name="Kuo A."/>
            <person name="Aertz A."/>
            <person name="Salamov A."/>
            <person name="Lipzen A."/>
            <person name="Labutti K."/>
            <person name="Barry K."/>
            <person name="Miao Y."/>
            <person name="Rahimi M.J."/>
            <person name="Shen Q."/>
            <person name="Grigoriev I.V."/>
            <person name="Kubicek C.P."/>
            <person name="Druzhinina I.S."/>
        </authorList>
    </citation>
    <scope>NUCLEOTIDE SEQUENCE [LARGE SCALE GENOMIC DNA]</scope>
    <source>
        <strain evidence="1 2">NJAU 4742</strain>
    </source>
</reference>
<keyword evidence="2" id="KW-1185">Reference proteome</keyword>
<proteinExistence type="predicted"/>
<dbReference type="AlphaFoldDB" id="A0A1T3CBE1"/>